<evidence type="ECO:0000313" key="2">
    <source>
        <dbReference type="Proteomes" id="UP000548423"/>
    </source>
</evidence>
<gene>
    <name evidence="1" type="ORF">F4694_005839</name>
</gene>
<comment type="caution">
    <text evidence="1">The sequence shown here is derived from an EMBL/GenBank/DDBJ whole genome shotgun (WGS) entry which is preliminary data.</text>
</comment>
<accession>A0A852TJQ6</accession>
<evidence type="ECO:0000313" key="1">
    <source>
        <dbReference type="EMBL" id="NYE08982.1"/>
    </source>
</evidence>
<sequence length="77" mass="9139">MALMCRKKDPIWINIDDPTKKFTLHHQCRFTENIKETPYKSVNTLKRDGGWLQVDSLRVAEKLYENSYSNYSFANHC</sequence>
<reference evidence="2" key="2">
    <citation type="submission" date="2020-08" db="EMBL/GenBank/DDBJ databases">
        <title>The Agave Microbiome: Exploring the role of microbial communities in plant adaptations to desert environments.</title>
        <authorList>
            <person name="Partida-Martinez L.P."/>
        </authorList>
    </citation>
    <scope>NUCLEOTIDE SEQUENCE [LARGE SCALE GENOMIC DNA]</scope>
    <source>
        <strain evidence="2">AT2.8</strain>
    </source>
</reference>
<reference evidence="2" key="1">
    <citation type="submission" date="2020-07" db="EMBL/GenBank/DDBJ databases">
        <authorList>
            <person name="Partida-Martinez L."/>
            <person name="Huntemann M."/>
            <person name="Clum A."/>
            <person name="Wang J."/>
            <person name="Palaniappan K."/>
            <person name="Ritter S."/>
            <person name="Chen I.-M."/>
            <person name="Stamatis D."/>
            <person name="Reddy T."/>
            <person name="O'Malley R."/>
            <person name="Daum C."/>
            <person name="Shapiro N."/>
            <person name="Ivanova N."/>
            <person name="Kyrpides N."/>
            <person name="Woyke T."/>
        </authorList>
    </citation>
    <scope>NUCLEOTIDE SEQUENCE [LARGE SCALE GENOMIC DNA]</scope>
    <source>
        <strain evidence="2">AT2.8</strain>
    </source>
</reference>
<name>A0A852TJQ6_9BACI</name>
<dbReference type="EMBL" id="JACCBX010000017">
    <property type="protein sequence ID" value="NYE08982.1"/>
    <property type="molecule type" value="Genomic_DNA"/>
</dbReference>
<dbReference type="AlphaFoldDB" id="A0A852TJQ6"/>
<protein>
    <submittedName>
        <fullName evidence="1">Uncharacterized protein</fullName>
    </submittedName>
</protein>
<dbReference type="Proteomes" id="UP000548423">
    <property type="component" value="Unassembled WGS sequence"/>
</dbReference>
<proteinExistence type="predicted"/>
<organism evidence="1 2">
    <name type="scientific">Neobacillus niacini</name>
    <dbReference type="NCBI Taxonomy" id="86668"/>
    <lineage>
        <taxon>Bacteria</taxon>
        <taxon>Bacillati</taxon>
        <taxon>Bacillota</taxon>
        <taxon>Bacilli</taxon>
        <taxon>Bacillales</taxon>
        <taxon>Bacillaceae</taxon>
        <taxon>Neobacillus</taxon>
    </lineage>
</organism>